<feature type="region of interest" description="Disordered" evidence="1">
    <location>
        <begin position="1"/>
        <end position="48"/>
    </location>
</feature>
<proteinExistence type="predicted"/>
<dbReference type="Pfam" id="PF13481">
    <property type="entry name" value="AAA_25"/>
    <property type="match status" value="1"/>
</dbReference>
<dbReference type="InterPro" id="IPR003593">
    <property type="entry name" value="AAA+_ATPase"/>
</dbReference>
<name>A0ABV4FU46_9BRAD</name>
<dbReference type="InterPro" id="IPR027417">
    <property type="entry name" value="P-loop_NTPase"/>
</dbReference>
<dbReference type="RefSeq" id="WP_028144238.1">
    <property type="nucleotide sequence ID" value="NZ_AP021854.1"/>
</dbReference>
<feature type="domain" description="AAA+ ATPase" evidence="2">
    <location>
        <begin position="80"/>
        <end position="250"/>
    </location>
</feature>
<feature type="compositionally biased region" description="Basic and acidic residues" evidence="1">
    <location>
        <begin position="1"/>
        <end position="11"/>
    </location>
</feature>
<keyword evidence="4" id="KW-1185">Reference proteome</keyword>
<reference evidence="3 4" key="1">
    <citation type="submission" date="2024-07" db="EMBL/GenBank/DDBJ databases">
        <title>Genomic Encyclopedia of Type Strains, Phase V (KMG-V): Genome sequencing to study the core and pangenomes of soil and plant-associated prokaryotes.</title>
        <authorList>
            <person name="Whitman W."/>
        </authorList>
    </citation>
    <scope>NUCLEOTIDE SEQUENCE [LARGE SCALE GENOMIC DNA]</scope>
    <source>
        <strain evidence="3 4">USDA 152</strain>
    </source>
</reference>
<evidence type="ECO:0000313" key="3">
    <source>
        <dbReference type="EMBL" id="MEY9454802.1"/>
    </source>
</evidence>
<accession>A0ABV4FU46</accession>
<comment type="caution">
    <text evidence="3">The sequence shown here is derived from an EMBL/GenBank/DDBJ whole genome shotgun (WGS) entry which is preliminary data.</text>
</comment>
<sequence length="410" mass="45199">MKPRDANDVLREQGAGAFREAFDKAPRQTRANGQNGRGNEARTAPSRPASWSDRRLILSSAGFVQGFVPPDYVIFGLLQRRFLYSITGKTGAGKTAILLLIAAHVADAKKIVDRDVEQGRVLYLAGENADDVRMRWIALAQQMGFDLETIDVHFIPGVFKISEMQDRIRAEIKQIGPVSLIIVDTAAAYFEGDDENSNTQFGDYARRTLRPLTTMLGEPCVIVACHPVKNASDDNLIPRGGGAFLNEVDGNLTAARTASGVVELHWQGKYRGPDFAPMHITTRTVTHEQLKDSKGRLIPTVVASPLSEQGHADIVQAARSRQDELLVALRDPANRKASQIDLARHLGWKLRDGKPHHVAVKRAFKELEKDKLVTGEPGRIDLTKKGETALNTLVQNTPNLNTRCSDPEHI</sequence>
<dbReference type="SUPFAM" id="SSF52540">
    <property type="entry name" value="P-loop containing nucleoside triphosphate hydrolases"/>
    <property type="match status" value="1"/>
</dbReference>
<evidence type="ECO:0000259" key="2">
    <source>
        <dbReference type="SMART" id="SM00382"/>
    </source>
</evidence>
<protein>
    <recommendedName>
        <fullName evidence="2">AAA+ ATPase domain-containing protein</fullName>
    </recommendedName>
</protein>
<dbReference type="SMART" id="SM00382">
    <property type="entry name" value="AAA"/>
    <property type="match status" value="1"/>
</dbReference>
<gene>
    <name evidence="3" type="ORF">ABIG07_003750</name>
</gene>
<evidence type="ECO:0000313" key="4">
    <source>
        <dbReference type="Proteomes" id="UP001565369"/>
    </source>
</evidence>
<evidence type="ECO:0000256" key="1">
    <source>
        <dbReference type="SAM" id="MobiDB-lite"/>
    </source>
</evidence>
<dbReference type="Gene3D" id="3.40.50.300">
    <property type="entry name" value="P-loop containing nucleotide triphosphate hydrolases"/>
    <property type="match status" value="1"/>
</dbReference>
<organism evidence="3 4">
    <name type="scientific">Bradyrhizobium ottawaense</name>
    <dbReference type="NCBI Taxonomy" id="931866"/>
    <lineage>
        <taxon>Bacteria</taxon>
        <taxon>Pseudomonadati</taxon>
        <taxon>Pseudomonadota</taxon>
        <taxon>Alphaproteobacteria</taxon>
        <taxon>Hyphomicrobiales</taxon>
        <taxon>Nitrobacteraceae</taxon>
        <taxon>Bradyrhizobium</taxon>
    </lineage>
</organism>
<dbReference type="Proteomes" id="UP001565369">
    <property type="component" value="Unassembled WGS sequence"/>
</dbReference>
<dbReference type="EMBL" id="JBGBZJ010000003">
    <property type="protein sequence ID" value="MEY9454802.1"/>
    <property type="molecule type" value="Genomic_DNA"/>
</dbReference>